<reference evidence="4 5" key="1">
    <citation type="submission" date="2017-12" db="EMBL/GenBank/DDBJ databases">
        <authorList>
            <person name="Hurst M.R.H."/>
        </authorList>
    </citation>
    <scope>NUCLEOTIDE SEQUENCE [LARGE SCALE GENOMIC DNA]</scope>
    <source>
        <strain evidence="4 5">TH11417</strain>
    </source>
</reference>
<evidence type="ECO:0000313" key="5">
    <source>
        <dbReference type="Proteomes" id="UP000238956"/>
    </source>
</evidence>
<evidence type="ECO:0000256" key="1">
    <source>
        <dbReference type="ARBA" id="ARBA00009067"/>
    </source>
</evidence>
<dbReference type="KEGG" id="splr:C0J00_01020"/>
<dbReference type="RefSeq" id="WP_104967146.1">
    <property type="nucleotide sequence ID" value="NZ_CP025536.1"/>
</dbReference>
<dbReference type="InterPro" id="IPR003675">
    <property type="entry name" value="Rce1/LyrA-like_dom"/>
</dbReference>
<keyword evidence="4" id="KW-0378">Hydrolase</keyword>
<feature type="transmembrane region" description="Helical" evidence="2">
    <location>
        <begin position="53"/>
        <end position="71"/>
    </location>
</feature>
<feature type="transmembrane region" description="Helical" evidence="2">
    <location>
        <begin position="183"/>
        <end position="205"/>
    </location>
</feature>
<name>A0A2L0D278_9STRE</name>
<gene>
    <name evidence="4" type="ORF">C0J00_01020</name>
</gene>
<keyword evidence="4" id="KW-0645">Protease</keyword>
<dbReference type="Proteomes" id="UP000238956">
    <property type="component" value="Chromosome"/>
</dbReference>
<keyword evidence="2" id="KW-0472">Membrane</keyword>
<dbReference type="GO" id="GO:0006508">
    <property type="term" value="P:proteolysis"/>
    <property type="evidence" value="ECO:0007669"/>
    <property type="project" value="UniProtKB-KW"/>
</dbReference>
<dbReference type="AlphaFoldDB" id="A0A2L0D278"/>
<evidence type="ECO:0000313" key="4">
    <source>
        <dbReference type="EMBL" id="AUW95804.1"/>
    </source>
</evidence>
<evidence type="ECO:0000259" key="3">
    <source>
        <dbReference type="Pfam" id="PF02517"/>
    </source>
</evidence>
<feature type="domain" description="CAAX prenyl protease 2/Lysostaphin resistance protein A-like" evidence="3">
    <location>
        <begin position="138"/>
        <end position="224"/>
    </location>
</feature>
<dbReference type="GO" id="GO:0008237">
    <property type="term" value="F:metallopeptidase activity"/>
    <property type="evidence" value="ECO:0007669"/>
    <property type="project" value="UniProtKB-KW"/>
</dbReference>
<dbReference type="GeneID" id="98392492"/>
<proteinExistence type="inferred from homology"/>
<keyword evidence="2" id="KW-0812">Transmembrane</keyword>
<dbReference type="GO" id="GO:0080120">
    <property type="term" value="P:CAAX-box protein maturation"/>
    <property type="evidence" value="ECO:0007669"/>
    <property type="project" value="UniProtKB-ARBA"/>
</dbReference>
<feature type="transmembrane region" description="Helical" evidence="2">
    <location>
        <begin position="212"/>
        <end position="234"/>
    </location>
</feature>
<keyword evidence="5" id="KW-1185">Reference proteome</keyword>
<comment type="similarity">
    <text evidence="1">Belongs to the UPF0177 family.</text>
</comment>
<accession>A0A2L0D278</accession>
<sequence length="238" mass="27445">MTQKLKCLKWWDIVILTLIFFGQAIYSSTVMFFQNNGQVIPELTETTGSQNVYMMIVQGLTLVVAAAYLIWRKFDFKQWQFKFSPKATLTGIGMFFLLAIMVDIFVIFFDPHSVGKIFGSSWQFLDGIKFFLSQFTNLPLVAYALLNGFYEEIYFIGLCTAVEAKHRTWIFLFSILIRISFHTYQGLVSALSIGIVLGIFYYIWYRKKSRNLYPIMLSHSIADVVGLTILQYIVVTGI</sequence>
<evidence type="ECO:0000256" key="2">
    <source>
        <dbReference type="SAM" id="Phobius"/>
    </source>
</evidence>
<dbReference type="OrthoDB" id="95797at2"/>
<dbReference type="Pfam" id="PF02517">
    <property type="entry name" value="Rce1-like"/>
    <property type="match status" value="1"/>
</dbReference>
<keyword evidence="4" id="KW-0482">Metalloprotease</keyword>
<dbReference type="EMBL" id="CP025536">
    <property type="protein sequence ID" value="AUW95804.1"/>
    <property type="molecule type" value="Genomic_DNA"/>
</dbReference>
<dbReference type="GO" id="GO:0004175">
    <property type="term" value="F:endopeptidase activity"/>
    <property type="evidence" value="ECO:0007669"/>
    <property type="project" value="UniProtKB-ARBA"/>
</dbReference>
<keyword evidence="2" id="KW-1133">Transmembrane helix</keyword>
<protein>
    <submittedName>
        <fullName evidence="4">CPBP family intramembrane metalloprotease</fullName>
    </submittedName>
</protein>
<feature type="transmembrane region" description="Helical" evidence="2">
    <location>
        <begin position="12"/>
        <end position="33"/>
    </location>
</feature>
<reference evidence="4 5" key="2">
    <citation type="submission" date="2018-02" db="EMBL/GenBank/DDBJ databases">
        <title>Whole genome sequencing analysis of Streptococcus pluranimalium isolated from cattle infected mastitis in China.</title>
        <authorList>
            <person name="Zhang J.-R."/>
            <person name="Hu G.-Z."/>
        </authorList>
    </citation>
    <scope>NUCLEOTIDE SEQUENCE [LARGE SCALE GENOMIC DNA]</scope>
    <source>
        <strain evidence="4 5">TH11417</strain>
    </source>
</reference>
<feature type="transmembrane region" description="Helical" evidence="2">
    <location>
        <begin position="83"/>
        <end position="108"/>
    </location>
</feature>
<organism evidence="4 5">
    <name type="scientific">Streptococcus pluranimalium</name>
    <dbReference type="NCBI Taxonomy" id="82348"/>
    <lineage>
        <taxon>Bacteria</taxon>
        <taxon>Bacillati</taxon>
        <taxon>Bacillota</taxon>
        <taxon>Bacilli</taxon>
        <taxon>Lactobacillales</taxon>
        <taxon>Streptococcaceae</taxon>
        <taxon>Streptococcus</taxon>
    </lineage>
</organism>